<dbReference type="RefSeq" id="WP_244822303.1">
    <property type="nucleotide sequence ID" value="NZ_CP112998.1"/>
</dbReference>
<name>A0A9E8N840_9BACT</name>
<dbReference type="Proteomes" id="UP001164653">
    <property type="component" value="Chromosome"/>
</dbReference>
<organism evidence="2 3">
    <name type="scientific">Dyadobacter pollutisoli</name>
    <dbReference type="NCBI Taxonomy" id="2910158"/>
    <lineage>
        <taxon>Bacteria</taxon>
        <taxon>Pseudomonadati</taxon>
        <taxon>Bacteroidota</taxon>
        <taxon>Cytophagia</taxon>
        <taxon>Cytophagales</taxon>
        <taxon>Spirosomataceae</taxon>
        <taxon>Dyadobacter</taxon>
    </lineage>
</organism>
<sequence length="99" mass="11802">MALEIVWTPRALENFHDVIAYLEENWPEQIIKDFVKRTENVLALIADHPQIFRKISENSAIREAVVTKHNLLIYKIYPDQIVLLAMFDTRQHPKKKRMF</sequence>
<accession>A0A9E8N840</accession>
<protein>
    <submittedName>
        <fullName evidence="2">Type II toxin-antitoxin system RelE/ParE family toxin</fullName>
    </submittedName>
</protein>
<dbReference type="KEGG" id="dpf:ON006_22615"/>
<gene>
    <name evidence="2" type="ORF">ON006_22615</name>
</gene>
<dbReference type="InterPro" id="IPR035093">
    <property type="entry name" value="RelE/ParE_toxin_dom_sf"/>
</dbReference>
<dbReference type="InterPro" id="IPR007712">
    <property type="entry name" value="RelE/ParE_toxin"/>
</dbReference>
<reference evidence="2" key="1">
    <citation type="submission" date="2022-11" db="EMBL/GenBank/DDBJ databases">
        <title>Dyadobacter pollutisoli sp. nov., isolated from plastic dumped soil.</title>
        <authorList>
            <person name="Kim J.M."/>
            <person name="Kim K.R."/>
            <person name="Lee J.K."/>
            <person name="Hao L."/>
            <person name="Jeon C.O."/>
        </authorList>
    </citation>
    <scope>NUCLEOTIDE SEQUENCE</scope>
    <source>
        <strain evidence="2">U1</strain>
    </source>
</reference>
<dbReference type="Pfam" id="PF05016">
    <property type="entry name" value="ParE_toxin"/>
    <property type="match status" value="1"/>
</dbReference>
<keyword evidence="3" id="KW-1185">Reference proteome</keyword>
<proteinExistence type="predicted"/>
<dbReference type="Gene3D" id="3.30.2310.20">
    <property type="entry name" value="RelE-like"/>
    <property type="match status" value="1"/>
</dbReference>
<evidence type="ECO:0000256" key="1">
    <source>
        <dbReference type="ARBA" id="ARBA00022649"/>
    </source>
</evidence>
<dbReference type="EMBL" id="CP112998">
    <property type="protein sequence ID" value="WAC10528.1"/>
    <property type="molecule type" value="Genomic_DNA"/>
</dbReference>
<dbReference type="AlphaFoldDB" id="A0A9E8N840"/>
<evidence type="ECO:0000313" key="3">
    <source>
        <dbReference type="Proteomes" id="UP001164653"/>
    </source>
</evidence>
<keyword evidence="1" id="KW-1277">Toxin-antitoxin system</keyword>
<evidence type="ECO:0000313" key="2">
    <source>
        <dbReference type="EMBL" id="WAC10528.1"/>
    </source>
</evidence>